<dbReference type="EMBL" id="CP133617">
    <property type="protein sequence ID" value="WMV32749.1"/>
    <property type="molecule type" value="Genomic_DNA"/>
</dbReference>
<proteinExistence type="predicted"/>
<dbReference type="PANTHER" id="PTHR45835">
    <property type="entry name" value="YALI0A06105P"/>
    <property type="match status" value="1"/>
</dbReference>
<accession>A0AAF0R750</accession>
<sequence length="98" mass="11766">MYRDLREVYWLNGMKKDIEEFVGKCPNGQQVKVEHQKQGGLSQDISIPTWKWQYSNMDFIVRLPRTRHHSIWVIVDRMTKSTHFLSVKFSYLAEDYAK</sequence>
<feature type="domain" description="Integrase zinc-binding" evidence="1">
    <location>
        <begin position="1"/>
        <end position="33"/>
    </location>
</feature>
<keyword evidence="3" id="KW-1185">Reference proteome</keyword>
<dbReference type="InterPro" id="IPR041588">
    <property type="entry name" value="Integrase_H2C2"/>
</dbReference>
<evidence type="ECO:0000313" key="2">
    <source>
        <dbReference type="EMBL" id="WMV32749.1"/>
    </source>
</evidence>
<protein>
    <recommendedName>
        <fullName evidence="1">Integrase zinc-binding domain-containing protein</fullName>
    </recommendedName>
</protein>
<dbReference type="PANTHER" id="PTHR45835:SF91">
    <property type="entry name" value="RETROTRANSPOSON, TY3-GYPSY SUBCLASS-LIKE PROTEIN"/>
    <property type="match status" value="1"/>
</dbReference>
<evidence type="ECO:0000313" key="3">
    <source>
        <dbReference type="Proteomes" id="UP001234989"/>
    </source>
</evidence>
<evidence type="ECO:0000259" key="1">
    <source>
        <dbReference type="Pfam" id="PF17921"/>
    </source>
</evidence>
<gene>
    <name evidence="2" type="ORF">MTR67_026134</name>
</gene>
<dbReference type="Proteomes" id="UP001234989">
    <property type="component" value="Chromosome 6"/>
</dbReference>
<name>A0AAF0R750_SOLVR</name>
<organism evidence="2 3">
    <name type="scientific">Solanum verrucosum</name>
    <dbReference type="NCBI Taxonomy" id="315347"/>
    <lineage>
        <taxon>Eukaryota</taxon>
        <taxon>Viridiplantae</taxon>
        <taxon>Streptophyta</taxon>
        <taxon>Embryophyta</taxon>
        <taxon>Tracheophyta</taxon>
        <taxon>Spermatophyta</taxon>
        <taxon>Magnoliopsida</taxon>
        <taxon>eudicotyledons</taxon>
        <taxon>Gunneridae</taxon>
        <taxon>Pentapetalae</taxon>
        <taxon>asterids</taxon>
        <taxon>lamiids</taxon>
        <taxon>Solanales</taxon>
        <taxon>Solanaceae</taxon>
        <taxon>Solanoideae</taxon>
        <taxon>Solaneae</taxon>
        <taxon>Solanum</taxon>
    </lineage>
</organism>
<dbReference type="Gene3D" id="1.10.340.70">
    <property type="match status" value="1"/>
</dbReference>
<dbReference type="Pfam" id="PF17921">
    <property type="entry name" value="Integrase_H2C2"/>
    <property type="match status" value="1"/>
</dbReference>
<reference evidence="2" key="1">
    <citation type="submission" date="2023-08" db="EMBL/GenBank/DDBJ databases">
        <title>A de novo genome assembly of Solanum verrucosum Schlechtendal, a Mexican diploid species geographically isolated from the other diploid A-genome species in potato relatives.</title>
        <authorList>
            <person name="Hosaka K."/>
        </authorList>
    </citation>
    <scope>NUCLEOTIDE SEQUENCE</scope>
    <source>
        <tissue evidence="2">Young leaves</tissue>
    </source>
</reference>
<dbReference type="AlphaFoldDB" id="A0AAF0R750"/>